<dbReference type="FunFam" id="3.40.50.300:FF:000006">
    <property type="entry name" value="DNA-binding transcriptional regulator NtrC"/>
    <property type="match status" value="1"/>
</dbReference>
<evidence type="ECO:0000256" key="2">
    <source>
        <dbReference type="ARBA" id="ARBA00022840"/>
    </source>
</evidence>
<gene>
    <name evidence="9" type="ORF">C9994_15595</name>
</gene>
<evidence type="ECO:0000313" key="10">
    <source>
        <dbReference type="Proteomes" id="UP000240608"/>
    </source>
</evidence>
<dbReference type="Pfam" id="PF00158">
    <property type="entry name" value="Sigma54_activat"/>
    <property type="match status" value="1"/>
</dbReference>
<keyword evidence="2" id="KW-0067">ATP-binding</keyword>
<dbReference type="InterPro" id="IPR025944">
    <property type="entry name" value="Sigma_54_int_dom_CS"/>
</dbReference>
<feature type="modified residue" description="4-aspartylphosphate" evidence="6">
    <location>
        <position position="3"/>
    </location>
</feature>
<dbReference type="PROSITE" id="PS50110">
    <property type="entry name" value="RESPONSE_REGULATORY"/>
    <property type="match status" value="1"/>
</dbReference>
<dbReference type="Gene3D" id="1.10.8.60">
    <property type="match status" value="1"/>
</dbReference>
<feature type="non-terminal residue" evidence="9">
    <location>
        <position position="1"/>
    </location>
</feature>
<dbReference type="Gene3D" id="3.40.50.300">
    <property type="entry name" value="P-loop containing nucleotide triphosphate hydrolases"/>
    <property type="match status" value="1"/>
</dbReference>
<feature type="non-terminal residue" evidence="9">
    <location>
        <position position="349"/>
    </location>
</feature>
<evidence type="ECO:0000256" key="5">
    <source>
        <dbReference type="ARBA" id="ARBA00023163"/>
    </source>
</evidence>
<evidence type="ECO:0000256" key="1">
    <source>
        <dbReference type="ARBA" id="ARBA00022741"/>
    </source>
</evidence>
<keyword evidence="6" id="KW-0597">Phosphoprotein</keyword>
<keyword evidence="4" id="KW-0238">DNA-binding</keyword>
<dbReference type="PANTHER" id="PTHR32071">
    <property type="entry name" value="TRANSCRIPTIONAL REGULATORY PROTEIN"/>
    <property type="match status" value="1"/>
</dbReference>
<dbReference type="Pfam" id="PF25601">
    <property type="entry name" value="AAA_lid_14"/>
    <property type="match status" value="1"/>
</dbReference>
<organism evidence="9 10">
    <name type="scientific">Marivirga lumbricoides</name>
    <dbReference type="NCBI Taxonomy" id="1046115"/>
    <lineage>
        <taxon>Bacteria</taxon>
        <taxon>Pseudomonadati</taxon>
        <taxon>Bacteroidota</taxon>
        <taxon>Cytophagia</taxon>
        <taxon>Cytophagales</taxon>
        <taxon>Marivirgaceae</taxon>
        <taxon>Marivirga</taxon>
    </lineage>
</organism>
<dbReference type="Proteomes" id="UP000240608">
    <property type="component" value="Unassembled WGS sequence"/>
</dbReference>
<dbReference type="InterPro" id="IPR001789">
    <property type="entry name" value="Sig_transdc_resp-reg_receiver"/>
</dbReference>
<evidence type="ECO:0000256" key="4">
    <source>
        <dbReference type="ARBA" id="ARBA00023125"/>
    </source>
</evidence>
<dbReference type="GO" id="GO:0000160">
    <property type="term" value="P:phosphorelay signal transduction system"/>
    <property type="evidence" value="ECO:0007669"/>
    <property type="project" value="InterPro"/>
</dbReference>
<dbReference type="InterPro" id="IPR003593">
    <property type="entry name" value="AAA+_ATPase"/>
</dbReference>
<feature type="domain" description="Sigma-54 factor interaction" evidence="7">
    <location>
        <begin position="95"/>
        <end position="325"/>
    </location>
</feature>
<dbReference type="InterPro" id="IPR058031">
    <property type="entry name" value="AAA_lid_NorR"/>
</dbReference>
<dbReference type="Gene3D" id="3.40.50.2300">
    <property type="match status" value="1"/>
</dbReference>
<dbReference type="EMBL" id="PYVU01000384">
    <property type="protein sequence ID" value="PTB91409.1"/>
    <property type="molecule type" value="Genomic_DNA"/>
</dbReference>
<dbReference type="Pfam" id="PF00072">
    <property type="entry name" value="Response_reg"/>
    <property type="match status" value="1"/>
</dbReference>
<dbReference type="AlphaFoldDB" id="A0A2T4DC38"/>
<dbReference type="CDD" id="cd00009">
    <property type="entry name" value="AAA"/>
    <property type="match status" value="1"/>
</dbReference>
<evidence type="ECO:0000256" key="3">
    <source>
        <dbReference type="ARBA" id="ARBA00023015"/>
    </source>
</evidence>
<keyword evidence="3" id="KW-0805">Transcription regulation</keyword>
<reference evidence="9 10" key="1">
    <citation type="submission" date="2018-03" db="EMBL/GenBank/DDBJ databases">
        <title>Cross-interface Injection: A General Nanoliter Liquid Handling Method Applied to Single Cells Genome Amplification Automated Nanoliter Liquid Handling Applied to Single Cell Multiple Displacement Amplification.</title>
        <authorList>
            <person name="Yun J."/>
            <person name="Xu P."/>
            <person name="Xu J."/>
            <person name="Dai X."/>
            <person name="Wang Y."/>
            <person name="Zheng X."/>
            <person name="Cao C."/>
            <person name="Yi Q."/>
            <person name="Zhu Y."/>
            <person name="Wang L."/>
            <person name="Dong Z."/>
            <person name="Huang Y."/>
            <person name="Huang L."/>
            <person name="Du W."/>
        </authorList>
    </citation>
    <scope>NUCLEOTIDE SEQUENCE [LARGE SCALE GENOMIC DNA]</scope>
    <source>
        <strain evidence="9 10">Z-D1-2</strain>
    </source>
</reference>
<dbReference type="GO" id="GO:0005524">
    <property type="term" value="F:ATP binding"/>
    <property type="evidence" value="ECO:0007669"/>
    <property type="project" value="UniProtKB-KW"/>
</dbReference>
<dbReference type="InterPro" id="IPR027417">
    <property type="entry name" value="P-loop_NTPase"/>
</dbReference>
<name>A0A2T4DC38_9BACT</name>
<evidence type="ECO:0000259" key="7">
    <source>
        <dbReference type="PROSITE" id="PS50045"/>
    </source>
</evidence>
<dbReference type="InterPro" id="IPR025943">
    <property type="entry name" value="Sigma_54_int_dom_ATP-bd_2"/>
</dbReference>
<evidence type="ECO:0000313" key="9">
    <source>
        <dbReference type="EMBL" id="PTB91409.1"/>
    </source>
</evidence>
<dbReference type="InterPro" id="IPR002078">
    <property type="entry name" value="Sigma_54_int"/>
</dbReference>
<dbReference type="InterPro" id="IPR011006">
    <property type="entry name" value="CheY-like_superfamily"/>
</dbReference>
<keyword evidence="1" id="KW-0547">Nucleotide-binding</keyword>
<protein>
    <submittedName>
        <fullName evidence="9">Regulator</fullName>
    </submittedName>
</protein>
<evidence type="ECO:0000256" key="6">
    <source>
        <dbReference type="PROSITE-ProRule" id="PRU00169"/>
    </source>
</evidence>
<sequence length="349" mass="39264">CIDYGLPDMDGNKLLKEILNRLPDLPVIIISGQEEIAVAVSLLKAGATDYIIKDEHAKDLLWRSIIKIRENSNLKKEVEHLKEQLEQKYTFENSIVGQSDALKKTFRQIEKAANSNINISITGETGTGKELVANAVHFNSERRKKPFIAVNMAAIPKELVESELFGHEKGAFTGAISQKQGKFEAANGGTLFLDEIGELDLNHQSKLLRVLQEREVVRIGSNKVIKFDTRIITATHKNLADEVKAGNFREDLYYRIVGLPIELPPLRNRDKDVLILAKYFIDEYAKENKLKKAPTLSNEAKDKLMKYNFPGNVRELKAIIDLACVMSDGVTLTDDDITFHTVKADELFT</sequence>
<dbReference type="SUPFAM" id="SSF52172">
    <property type="entry name" value="CheY-like"/>
    <property type="match status" value="1"/>
</dbReference>
<dbReference type="GO" id="GO:0006355">
    <property type="term" value="P:regulation of DNA-templated transcription"/>
    <property type="evidence" value="ECO:0007669"/>
    <property type="project" value="InterPro"/>
</dbReference>
<keyword evidence="5" id="KW-0804">Transcription</keyword>
<proteinExistence type="predicted"/>
<dbReference type="SMART" id="SM00382">
    <property type="entry name" value="AAA"/>
    <property type="match status" value="1"/>
</dbReference>
<feature type="domain" description="Response regulatory" evidence="8">
    <location>
        <begin position="1"/>
        <end position="68"/>
    </location>
</feature>
<dbReference type="PROSITE" id="PS00676">
    <property type="entry name" value="SIGMA54_INTERACT_2"/>
    <property type="match status" value="1"/>
</dbReference>
<dbReference type="PROSITE" id="PS00688">
    <property type="entry name" value="SIGMA54_INTERACT_3"/>
    <property type="match status" value="1"/>
</dbReference>
<evidence type="ECO:0000259" key="8">
    <source>
        <dbReference type="PROSITE" id="PS50110"/>
    </source>
</evidence>
<dbReference type="SUPFAM" id="SSF52540">
    <property type="entry name" value="P-loop containing nucleoside triphosphate hydrolases"/>
    <property type="match status" value="1"/>
</dbReference>
<comment type="caution">
    <text evidence="9">The sequence shown here is derived from an EMBL/GenBank/DDBJ whole genome shotgun (WGS) entry which is preliminary data.</text>
</comment>
<dbReference type="PROSITE" id="PS50045">
    <property type="entry name" value="SIGMA54_INTERACT_4"/>
    <property type="match status" value="1"/>
</dbReference>
<accession>A0A2T4DC38</accession>
<dbReference type="GO" id="GO:0003677">
    <property type="term" value="F:DNA binding"/>
    <property type="evidence" value="ECO:0007669"/>
    <property type="project" value="UniProtKB-KW"/>
</dbReference>